<gene>
    <name evidence="1" type="ORF">BECKDK2373C_GA0170839_101531</name>
</gene>
<reference evidence="1" key="1">
    <citation type="submission" date="2019-02" db="EMBL/GenBank/DDBJ databases">
        <authorList>
            <person name="Gruber-Vodicka R. H."/>
            <person name="Seah K. B. B."/>
        </authorList>
    </citation>
    <scope>NUCLEOTIDE SEQUENCE</scope>
    <source>
        <strain evidence="1">BECK_DK161</strain>
    </source>
</reference>
<name>A0A450S472_9GAMM</name>
<sequence>MCGGVSYKDNGEHIKVYFPVPHAALPVLRKDRATHRIIWGRRREEKNHFPAGGWARRESILRGVWDDYRPVPVKIAVDAFMEKDADRVSHWFDLAPGQYVQGLLAKQGTEERVYVVTIEPEDRSIHDRWPRIVQDAVPKR</sequence>
<accession>A0A450S472</accession>
<dbReference type="AlphaFoldDB" id="A0A450S472"/>
<proteinExistence type="predicted"/>
<evidence type="ECO:0000313" key="1">
    <source>
        <dbReference type="EMBL" id="VFJ46577.1"/>
    </source>
</evidence>
<organism evidence="1">
    <name type="scientific">Candidatus Kentrum sp. DK</name>
    <dbReference type="NCBI Taxonomy" id="2126562"/>
    <lineage>
        <taxon>Bacteria</taxon>
        <taxon>Pseudomonadati</taxon>
        <taxon>Pseudomonadota</taxon>
        <taxon>Gammaproteobacteria</taxon>
        <taxon>Candidatus Kentrum</taxon>
    </lineage>
</organism>
<dbReference type="EMBL" id="CAADEY010000015">
    <property type="protein sequence ID" value="VFJ46577.1"/>
    <property type="molecule type" value="Genomic_DNA"/>
</dbReference>
<protein>
    <submittedName>
        <fullName evidence="1">Uncharacterized protein</fullName>
    </submittedName>
</protein>